<dbReference type="Pfam" id="PF04542">
    <property type="entry name" value="Sigma70_r2"/>
    <property type="match status" value="1"/>
</dbReference>
<dbReference type="InterPro" id="IPR039425">
    <property type="entry name" value="RNA_pol_sigma-70-like"/>
</dbReference>
<proteinExistence type="predicted"/>
<evidence type="ECO:0000256" key="1">
    <source>
        <dbReference type="ARBA" id="ARBA00023015"/>
    </source>
</evidence>
<dbReference type="GO" id="GO:0016987">
    <property type="term" value="F:sigma factor activity"/>
    <property type="evidence" value="ECO:0007669"/>
    <property type="project" value="UniProtKB-KW"/>
</dbReference>
<accession>A0A6G6IX61</accession>
<organism evidence="5 6">
    <name type="scientific">Pseudomonas nitroreducens</name>
    <dbReference type="NCBI Taxonomy" id="46680"/>
    <lineage>
        <taxon>Bacteria</taxon>
        <taxon>Pseudomonadati</taxon>
        <taxon>Pseudomonadota</taxon>
        <taxon>Gammaproteobacteria</taxon>
        <taxon>Pseudomonadales</taxon>
        <taxon>Pseudomonadaceae</taxon>
        <taxon>Pseudomonas</taxon>
    </lineage>
</organism>
<dbReference type="GO" id="GO:0006352">
    <property type="term" value="P:DNA-templated transcription initiation"/>
    <property type="evidence" value="ECO:0007669"/>
    <property type="project" value="InterPro"/>
</dbReference>
<dbReference type="EMBL" id="CP049140">
    <property type="protein sequence ID" value="QIE87533.1"/>
    <property type="molecule type" value="Genomic_DNA"/>
</dbReference>
<sequence length="196" mass="22065">MPSVDAPLHAAVSDLYQHHHGWLQGSLRRRLGCHEQAADLAQDTFTRLLDSRRVLEAREPRAYLATVAKGQMINWFQRQSLERAYLEALASIPEELAPSPEQRYLVLETLHEIDTLLPHLPNPVRQAFLLAQVEGLSPSAWAYPWDRAERLMGHLGSLPPALAMPTLGRERQLDRRRALKQLALLLANGCCPMAAC</sequence>
<name>A0A6G6IX61_PSENT</name>
<dbReference type="KEGG" id="pnt:G5B91_15165"/>
<evidence type="ECO:0000256" key="2">
    <source>
        <dbReference type="ARBA" id="ARBA00023082"/>
    </source>
</evidence>
<feature type="domain" description="RNA polymerase sigma-70 region 2" evidence="4">
    <location>
        <begin position="15"/>
        <end position="80"/>
    </location>
</feature>
<keyword evidence="3" id="KW-0804">Transcription</keyword>
<dbReference type="InterPro" id="IPR007627">
    <property type="entry name" value="RNA_pol_sigma70_r2"/>
</dbReference>
<evidence type="ECO:0000259" key="4">
    <source>
        <dbReference type="Pfam" id="PF04542"/>
    </source>
</evidence>
<keyword evidence="1" id="KW-0805">Transcription regulation</keyword>
<reference evidence="5 6" key="1">
    <citation type="submission" date="2020-02" db="EMBL/GenBank/DDBJ databases">
        <title>Integrative conjugative elements (ICEs) and plasmids drive adaptation of Pseudomonas nitroreducens strain HBP1 to wastewater environment.</title>
        <authorList>
            <person name="Sentchilo V."/>
            <person name="Carraro N."/>
            <person name="Bertelli C."/>
            <person name="van der Meer J.R."/>
        </authorList>
    </citation>
    <scope>NUCLEOTIDE SEQUENCE [LARGE SCALE GENOMIC DNA]</scope>
    <source>
        <strain evidence="5 6">HBP1</strain>
    </source>
</reference>
<dbReference type="Proteomes" id="UP000501063">
    <property type="component" value="Chromosome"/>
</dbReference>
<evidence type="ECO:0000313" key="6">
    <source>
        <dbReference type="Proteomes" id="UP000501063"/>
    </source>
</evidence>
<evidence type="ECO:0000256" key="3">
    <source>
        <dbReference type="ARBA" id="ARBA00023163"/>
    </source>
</evidence>
<gene>
    <name evidence="5" type="ORF">G5B91_15165</name>
</gene>
<dbReference type="AlphaFoldDB" id="A0A6G6IX61"/>
<dbReference type="InterPro" id="IPR014284">
    <property type="entry name" value="RNA_pol_sigma-70_dom"/>
</dbReference>
<dbReference type="FunFam" id="1.10.1740.10:FF:000009">
    <property type="entry name" value="RNA polymerase sigma factor"/>
    <property type="match status" value="1"/>
</dbReference>
<dbReference type="NCBIfam" id="TIGR02937">
    <property type="entry name" value="sigma70-ECF"/>
    <property type="match status" value="1"/>
</dbReference>
<dbReference type="InterPro" id="IPR013325">
    <property type="entry name" value="RNA_pol_sigma_r2"/>
</dbReference>
<dbReference type="PANTHER" id="PTHR43133">
    <property type="entry name" value="RNA POLYMERASE ECF-TYPE SIGMA FACTO"/>
    <property type="match status" value="1"/>
</dbReference>
<dbReference type="SUPFAM" id="SSF88946">
    <property type="entry name" value="Sigma2 domain of RNA polymerase sigma factors"/>
    <property type="match status" value="1"/>
</dbReference>
<protein>
    <submittedName>
        <fullName evidence="5">Sigma-70 family RNA polymerase sigma factor</fullName>
    </submittedName>
</protein>
<keyword evidence="2" id="KW-0731">Sigma factor</keyword>
<dbReference type="Gene3D" id="1.10.1740.10">
    <property type="match status" value="1"/>
</dbReference>
<dbReference type="PANTHER" id="PTHR43133:SF63">
    <property type="entry name" value="RNA POLYMERASE SIGMA FACTOR FECI-RELATED"/>
    <property type="match status" value="1"/>
</dbReference>
<evidence type="ECO:0000313" key="5">
    <source>
        <dbReference type="EMBL" id="QIE87533.1"/>
    </source>
</evidence>